<dbReference type="InterPro" id="IPR010982">
    <property type="entry name" value="Lambda_DNA-bd_dom_sf"/>
</dbReference>
<accession>A0A839ZBW3</accession>
<dbReference type="SUPFAM" id="SSF51182">
    <property type="entry name" value="RmlC-like cupins"/>
    <property type="match status" value="1"/>
</dbReference>
<dbReference type="GO" id="GO:0003677">
    <property type="term" value="F:DNA binding"/>
    <property type="evidence" value="ECO:0007669"/>
    <property type="project" value="UniProtKB-KW"/>
</dbReference>
<dbReference type="Pfam" id="PF07883">
    <property type="entry name" value="Cupin_2"/>
    <property type="match status" value="1"/>
</dbReference>
<evidence type="ECO:0000256" key="1">
    <source>
        <dbReference type="ARBA" id="ARBA00023125"/>
    </source>
</evidence>
<dbReference type="Pfam" id="PF01381">
    <property type="entry name" value="HTH_3"/>
    <property type="match status" value="1"/>
</dbReference>
<dbReference type="Proteomes" id="UP000533469">
    <property type="component" value="Unassembled WGS sequence"/>
</dbReference>
<comment type="caution">
    <text evidence="3">The sequence shown here is derived from an EMBL/GenBank/DDBJ whole genome shotgun (WGS) entry which is preliminary data.</text>
</comment>
<dbReference type="CDD" id="cd02209">
    <property type="entry name" value="cupin_XRE_C"/>
    <property type="match status" value="1"/>
</dbReference>
<reference evidence="3 4" key="1">
    <citation type="submission" date="2020-08" db="EMBL/GenBank/DDBJ databases">
        <title>Genomic Encyclopedia of Type Strains, Phase IV (KMG-IV): sequencing the most valuable type-strain genomes for metagenomic binning, comparative biology and taxonomic classification.</title>
        <authorList>
            <person name="Goeker M."/>
        </authorList>
    </citation>
    <scope>NUCLEOTIDE SEQUENCE [LARGE SCALE GENOMIC DNA]</scope>
    <source>
        <strain evidence="3 4">DSM 5895</strain>
    </source>
</reference>
<evidence type="ECO:0000313" key="3">
    <source>
        <dbReference type="EMBL" id="MBB3772182.1"/>
    </source>
</evidence>
<proteinExistence type="predicted"/>
<dbReference type="Gene3D" id="2.60.120.10">
    <property type="entry name" value="Jelly Rolls"/>
    <property type="match status" value="1"/>
</dbReference>
<dbReference type="InterPro" id="IPR013096">
    <property type="entry name" value="Cupin_2"/>
</dbReference>
<dbReference type="GO" id="GO:0005829">
    <property type="term" value="C:cytosol"/>
    <property type="evidence" value="ECO:0007669"/>
    <property type="project" value="TreeGrafter"/>
</dbReference>
<organism evidence="3 4">
    <name type="scientific">Ancylobacter tetraedralis</name>
    <dbReference type="NCBI Taxonomy" id="217068"/>
    <lineage>
        <taxon>Bacteria</taxon>
        <taxon>Pseudomonadati</taxon>
        <taxon>Pseudomonadota</taxon>
        <taxon>Alphaproteobacteria</taxon>
        <taxon>Hyphomicrobiales</taxon>
        <taxon>Xanthobacteraceae</taxon>
        <taxon>Ancylobacter</taxon>
    </lineage>
</organism>
<dbReference type="PANTHER" id="PTHR46797">
    <property type="entry name" value="HTH-TYPE TRANSCRIPTIONAL REGULATOR"/>
    <property type="match status" value="1"/>
</dbReference>
<evidence type="ECO:0000259" key="2">
    <source>
        <dbReference type="PROSITE" id="PS50943"/>
    </source>
</evidence>
<dbReference type="InterPro" id="IPR050807">
    <property type="entry name" value="TransReg_Diox_bact_type"/>
</dbReference>
<dbReference type="SMART" id="SM00530">
    <property type="entry name" value="HTH_XRE"/>
    <property type="match status" value="1"/>
</dbReference>
<dbReference type="SUPFAM" id="SSF47413">
    <property type="entry name" value="lambda repressor-like DNA-binding domains"/>
    <property type="match status" value="1"/>
</dbReference>
<dbReference type="InterPro" id="IPR014710">
    <property type="entry name" value="RmlC-like_jellyroll"/>
</dbReference>
<feature type="domain" description="HTH cro/C1-type" evidence="2">
    <location>
        <begin position="29"/>
        <end position="83"/>
    </location>
</feature>
<keyword evidence="4" id="KW-1185">Reference proteome</keyword>
<dbReference type="EMBL" id="JACICD010000005">
    <property type="protein sequence ID" value="MBB3772182.1"/>
    <property type="molecule type" value="Genomic_DNA"/>
</dbReference>
<keyword evidence="1" id="KW-0238">DNA-binding</keyword>
<dbReference type="RefSeq" id="WP_183190363.1">
    <property type="nucleotide sequence ID" value="NZ_JACICD010000005.1"/>
</dbReference>
<dbReference type="GO" id="GO:0003700">
    <property type="term" value="F:DNA-binding transcription factor activity"/>
    <property type="evidence" value="ECO:0007669"/>
    <property type="project" value="TreeGrafter"/>
</dbReference>
<dbReference type="Gene3D" id="1.10.260.40">
    <property type="entry name" value="lambda repressor-like DNA-binding domains"/>
    <property type="match status" value="1"/>
</dbReference>
<dbReference type="CDD" id="cd00093">
    <property type="entry name" value="HTH_XRE"/>
    <property type="match status" value="1"/>
</dbReference>
<protein>
    <submittedName>
        <fullName evidence="3">Transcriptional regulator with XRE-family HTH domain</fullName>
    </submittedName>
</protein>
<sequence>MSRSAATVEDSSVSPKKADLISARLGNAIRVLRHDKGMTLTALAEQTGLSVGLLSQVERGLSEPSVKAIHLIATALGVSIGWFFREEGPVEPAADGITVRRGHRKTLDYGGGIVDELLSPSLDGQLELLLCRLAPGASVGSEAYTHIGEEAGYVMAGSLELTVDGVTHLLNTGDSFGFASVRPHKYRNISTQETVVIWAITPPSY</sequence>
<dbReference type="InterPro" id="IPR011051">
    <property type="entry name" value="RmlC_Cupin_sf"/>
</dbReference>
<dbReference type="InterPro" id="IPR001387">
    <property type="entry name" value="Cro/C1-type_HTH"/>
</dbReference>
<gene>
    <name evidence="3" type="ORF">FHS55_002794</name>
</gene>
<evidence type="ECO:0000313" key="4">
    <source>
        <dbReference type="Proteomes" id="UP000533469"/>
    </source>
</evidence>
<name>A0A839ZBW3_9HYPH</name>
<dbReference type="PANTHER" id="PTHR46797:SF2">
    <property type="entry name" value="TRANSCRIPTIONAL REGULATOR"/>
    <property type="match status" value="1"/>
</dbReference>
<dbReference type="AlphaFoldDB" id="A0A839ZBW3"/>
<dbReference type="PROSITE" id="PS50943">
    <property type="entry name" value="HTH_CROC1"/>
    <property type="match status" value="1"/>
</dbReference>